<proteinExistence type="predicted"/>
<reference evidence="3 4" key="1">
    <citation type="submission" date="2018-01" db="EMBL/GenBank/DDBJ databases">
        <title>Halomonas endophytica sp. nov., isolated from storage liquid in the stems of Populus euphratica.</title>
        <authorList>
            <person name="Chen C."/>
        </authorList>
    </citation>
    <scope>NUCLEOTIDE SEQUENCE [LARGE SCALE GENOMIC DNA]</scope>
    <source>
        <strain evidence="3 4">DSM 26881</strain>
    </source>
</reference>
<evidence type="ECO:0000259" key="2">
    <source>
        <dbReference type="Pfam" id="PF10675"/>
    </source>
</evidence>
<evidence type="ECO:0000313" key="3">
    <source>
        <dbReference type="EMBL" id="PMR70787.1"/>
    </source>
</evidence>
<keyword evidence="1" id="KW-0812">Transmembrane</keyword>
<protein>
    <submittedName>
        <fullName evidence="3">DUF2489 domain-containing protein</fullName>
    </submittedName>
</protein>
<dbReference type="AlphaFoldDB" id="A0A2N7TRI7"/>
<keyword evidence="1" id="KW-1133">Transmembrane helix</keyword>
<dbReference type="InterPro" id="IPR019617">
    <property type="entry name" value="DUF2489"/>
</dbReference>
<sequence length="155" mass="17770">MTTTTALILLGAGLAIIAGLAAYAFTLRQEVRRREALRIEEQRRAHDNCLENLELVASALLQEQVDVTEGAWRCKVLLEILDSRLMERPAFQAFGEVYARTRHLHTHSAREALTPRERFREDRERLAVEDELRGAVLEAARAALAFRRDWPRSLH</sequence>
<keyword evidence="1" id="KW-0472">Membrane</keyword>
<dbReference type="RefSeq" id="WP_102626949.1">
    <property type="nucleotide sequence ID" value="NZ_PDOH01000007.1"/>
</dbReference>
<feature type="transmembrane region" description="Helical" evidence="1">
    <location>
        <begin position="6"/>
        <end position="25"/>
    </location>
</feature>
<evidence type="ECO:0000256" key="1">
    <source>
        <dbReference type="SAM" id="Phobius"/>
    </source>
</evidence>
<evidence type="ECO:0000313" key="4">
    <source>
        <dbReference type="Proteomes" id="UP000235346"/>
    </source>
</evidence>
<gene>
    <name evidence="3" type="ORF">C1H66_05790</name>
</gene>
<comment type="caution">
    <text evidence="3">The sequence shown here is derived from an EMBL/GenBank/DDBJ whole genome shotgun (WGS) entry which is preliminary data.</text>
</comment>
<feature type="domain" description="DUF2489" evidence="2">
    <location>
        <begin position="17"/>
        <end position="141"/>
    </location>
</feature>
<dbReference type="Pfam" id="PF10675">
    <property type="entry name" value="DUF2489"/>
    <property type="match status" value="1"/>
</dbReference>
<keyword evidence="4" id="KW-1185">Reference proteome</keyword>
<name>A0A2N7TRI7_9GAMM</name>
<dbReference type="EMBL" id="PNRE01000025">
    <property type="protein sequence ID" value="PMR70787.1"/>
    <property type="molecule type" value="Genomic_DNA"/>
</dbReference>
<dbReference type="Proteomes" id="UP000235346">
    <property type="component" value="Unassembled WGS sequence"/>
</dbReference>
<organism evidence="3 4">
    <name type="scientific">Halomonas heilongjiangensis</name>
    <dbReference type="NCBI Taxonomy" id="1387883"/>
    <lineage>
        <taxon>Bacteria</taxon>
        <taxon>Pseudomonadati</taxon>
        <taxon>Pseudomonadota</taxon>
        <taxon>Gammaproteobacteria</taxon>
        <taxon>Oceanospirillales</taxon>
        <taxon>Halomonadaceae</taxon>
        <taxon>Halomonas</taxon>
    </lineage>
</organism>
<dbReference type="OrthoDB" id="5740155at2"/>
<accession>A0A2N7TRI7</accession>